<dbReference type="PANTHER" id="PTHR30212">
    <property type="entry name" value="PROTEIN YIIM"/>
    <property type="match status" value="1"/>
</dbReference>
<dbReference type="PANTHER" id="PTHR30212:SF2">
    <property type="entry name" value="PROTEIN YIIM"/>
    <property type="match status" value="1"/>
</dbReference>
<keyword evidence="4" id="KW-1185">Reference proteome</keyword>
<dbReference type="Pfam" id="PF03473">
    <property type="entry name" value="MOSC"/>
    <property type="match status" value="1"/>
</dbReference>
<dbReference type="PROSITE" id="PS51340">
    <property type="entry name" value="MOSC"/>
    <property type="match status" value="1"/>
</dbReference>
<evidence type="ECO:0000313" key="4">
    <source>
        <dbReference type="Proteomes" id="UP000034150"/>
    </source>
</evidence>
<dbReference type="GO" id="GO:0003824">
    <property type="term" value="F:catalytic activity"/>
    <property type="evidence" value="ECO:0007669"/>
    <property type="project" value="InterPro"/>
</dbReference>
<dbReference type="GO" id="GO:0030151">
    <property type="term" value="F:molybdenum ion binding"/>
    <property type="evidence" value="ECO:0007669"/>
    <property type="project" value="InterPro"/>
</dbReference>
<sequence>MASVLTVNTATAPIDLGELRTGIDKRPSADPLAVSAPGPAKAGPGSGVAGDSIINRRYHGGDDQAVYAYAREDLDRWERDLGRELTNGVFGENLTTADVDVTGALVGERWAVGSDGLLLEVTSPRTPCRTFTSWMGVRGWMKTFTTAALPGAYFRVIAPGTVRAGDGVEVVSRPDHDVTVGVVFRALMSEPDLLPRLAVADALPAKIKRQVARRTGVS</sequence>
<dbReference type="SUPFAM" id="SSF50800">
    <property type="entry name" value="PK beta-barrel domain-like"/>
    <property type="match status" value="1"/>
</dbReference>
<evidence type="ECO:0000259" key="2">
    <source>
        <dbReference type="PROSITE" id="PS51340"/>
    </source>
</evidence>
<dbReference type="InterPro" id="IPR005302">
    <property type="entry name" value="MoCF_Sase_C"/>
</dbReference>
<dbReference type="InterPro" id="IPR011037">
    <property type="entry name" value="Pyrv_Knase-like_insert_dom_sf"/>
</dbReference>
<name>A0A0M2JZG2_9MYCO</name>
<dbReference type="STRING" id="1807.MOBUDSM44075_05048"/>
<dbReference type="AlphaFoldDB" id="A0A0M2JZG2"/>
<evidence type="ECO:0000313" key="3">
    <source>
        <dbReference type="EMBL" id="KKF00270.1"/>
    </source>
</evidence>
<dbReference type="PATRIC" id="fig|1807.13.peg.4791"/>
<comment type="caution">
    <text evidence="3">The sequence shown here is derived from an EMBL/GenBank/DDBJ whole genome shotgun (WGS) entry which is preliminary data.</text>
</comment>
<feature type="compositionally biased region" description="Low complexity" evidence="1">
    <location>
        <begin position="33"/>
        <end position="43"/>
    </location>
</feature>
<evidence type="ECO:0000256" key="1">
    <source>
        <dbReference type="SAM" id="MobiDB-lite"/>
    </source>
</evidence>
<feature type="domain" description="MOSC" evidence="2">
    <location>
        <begin position="34"/>
        <end position="171"/>
    </location>
</feature>
<dbReference type="Gene3D" id="2.40.33.20">
    <property type="entry name" value="PK beta-barrel domain-like"/>
    <property type="match status" value="1"/>
</dbReference>
<dbReference type="GO" id="GO:0030170">
    <property type="term" value="F:pyridoxal phosphate binding"/>
    <property type="evidence" value="ECO:0007669"/>
    <property type="project" value="InterPro"/>
</dbReference>
<accession>A0A0M2JZG2</accession>
<feature type="region of interest" description="Disordered" evidence="1">
    <location>
        <begin position="27"/>
        <end position="48"/>
    </location>
</feature>
<proteinExistence type="predicted"/>
<dbReference type="RefSeq" id="WP_046364705.1">
    <property type="nucleotide sequence ID" value="NZ_LAUZ02000074.1"/>
</dbReference>
<reference evidence="3 4" key="1">
    <citation type="journal article" date="2015" name="Genome Announc.">
        <title>Draft Genome Sequence of Mycobacterium obuense Strain UC1, Isolated from Patient Sputum.</title>
        <authorList>
            <person name="Greninger A.L."/>
            <person name="Cunningham G."/>
            <person name="Hsu E.D."/>
            <person name="Yu J.M."/>
            <person name="Chiu C.Y."/>
            <person name="Miller S."/>
        </authorList>
    </citation>
    <scope>NUCLEOTIDE SEQUENCE [LARGE SCALE GENOMIC DNA]</scope>
    <source>
        <strain evidence="3 4">UC1</strain>
    </source>
</reference>
<dbReference type="EMBL" id="LAUZ02000074">
    <property type="protein sequence ID" value="KKF00270.1"/>
    <property type="molecule type" value="Genomic_DNA"/>
</dbReference>
<dbReference type="OrthoDB" id="9786134at2"/>
<dbReference type="Proteomes" id="UP000034150">
    <property type="component" value="Unassembled WGS sequence"/>
</dbReference>
<gene>
    <name evidence="3" type="ORF">WN67_19585</name>
</gene>
<protein>
    <submittedName>
        <fullName evidence="3">Molybdenum cofactor biosysynthesis protein</fullName>
    </submittedName>
</protein>
<dbReference type="InterPro" id="IPR052353">
    <property type="entry name" value="Benzoxazolinone_Detox_Enz"/>
</dbReference>
<organism evidence="3 4">
    <name type="scientific">Mycolicibacterium obuense</name>
    <dbReference type="NCBI Taxonomy" id="1807"/>
    <lineage>
        <taxon>Bacteria</taxon>
        <taxon>Bacillati</taxon>
        <taxon>Actinomycetota</taxon>
        <taxon>Actinomycetes</taxon>
        <taxon>Mycobacteriales</taxon>
        <taxon>Mycobacteriaceae</taxon>
        <taxon>Mycolicibacterium</taxon>
    </lineage>
</organism>